<gene>
    <name evidence="2" type="ORF">Pla144_05740</name>
</gene>
<dbReference type="RefSeq" id="WP_146447769.1">
    <property type="nucleotide sequence ID" value="NZ_SJPS01000001.1"/>
</dbReference>
<feature type="transmembrane region" description="Helical" evidence="1">
    <location>
        <begin position="175"/>
        <end position="195"/>
    </location>
</feature>
<dbReference type="Proteomes" id="UP000318437">
    <property type="component" value="Unassembled WGS sequence"/>
</dbReference>
<proteinExistence type="predicted"/>
<organism evidence="2 3">
    <name type="scientific">Bythopirellula polymerisocia</name>
    <dbReference type="NCBI Taxonomy" id="2528003"/>
    <lineage>
        <taxon>Bacteria</taxon>
        <taxon>Pseudomonadati</taxon>
        <taxon>Planctomycetota</taxon>
        <taxon>Planctomycetia</taxon>
        <taxon>Pirellulales</taxon>
        <taxon>Lacipirellulaceae</taxon>
        <taxon>Bythopirellula</taxon>
    </lineage>
</organism>
<dbReference type="AlphaFoldDB" id="A0A5C6D0U5"/>
<keyword evidence="1" id="KW-0472">Membrane</keyword>
<dbReference type="OrthoDB" id="260679at2"/>
<evidence type="ECO:0000313" key="2">
    <source>
        <dbReference type="EMBL" id="TWU29795.1"/>
    </source>
</evidence>
<accession>A0A5C6D0U5</accession>
<feature type="transmembrane region" description="Helical" evidence="1">
    <location>
        <begin position="99"/>
        <end position="123"/>
    </location>
</feature>
<keyword evidence="3" id="KW-1185">Reference proteome</keyword>
<dbReference type="EMBL" id="SJPS01000001">
    <property type="protein sequence ID" value="TWU29795.1"/>
    <property type="molecule type" value="Genomic_DNA"/>
</dbReference>
<keyword evidence="1" id="KW-0812">Transmembrane</keyword>
<protein>
    <submittedName>
        <fullName evidence="2">Uncharacterized protein</fullName>
    </submittedName>
</protein>
<sequence length="208" mass="23221">MEPSPKETELLELKQRVSELESQIATETTYAPFRPTSYYTAYYATTGFMLGIFGAMASLLFNVIGSVLTGRHPLEIIRSYLTFPLGDRVFDLPPDQDGLMLAIGCCLYLATGMVLGIPVYLALTWWGAKKSLGAKLLIASAVSLAIWIINFYGILAWLQPEVVDMSPENLIVNRVPWWVAASTHLVFGWTMVLVYPLGDYVPYQRVTE</sequence>
<feature type="transmembrane region" description="Helical" evidence="1">
    <location>
        <begin position="41"/>
        <end position="64"/>
    </location>
</feature>
<name>A0A5C6D0U5_9BACT</name>
<comment type="caution">
    <text evidence="2">The sequence shown here is derived from an EMBL/GenBank/DDBJ whole genome shotgun (WGS) entry which is preliminary data.</text>
</comment>
<feature type="transmembrane region" description="Helical" evidence="1">
    <location>
        <begin position="135"/>
        <end position="155"/>
    </location>
</feature>
<evidence type="ECO:0000313" key="3">
    <source>
        <dbReference type="Proteomes" id="UP000318437"/>
    </source>
</evidence>
<evidence type="ECO:0000256" key="1">
    <source>
        <dbReference type="SAM" id="Phobius"/>
    </source>
</evidence>
<reference evidence="2 3" key="1">
    <citation type="submission" date="2019-02" db="EMBL/GenBank/DDBJ databases">
        <title>Deep-cultivation of Planctomycetes and their phenomic and genomic characterization uncovers novel biology.</title>
        <authorList>
            <person name="Wiegand S."/>
            <person name="Jogler M."/>
            <person name="Boedeker C."/>
            <person name="Pinto D."/>
            <person name="Vollmers J."/>
            <person name="Rivas-Marin E."/>
            <person name="Kohn T."/>
            <person name="Peeters S.H."/>
            <person name="Heuer A."/>
            <person name="Rast P."/>
            <person name="Oberbeckmann S."/>
            <person name="Bunk B."/>
            <person name="Jeske O."/>
            <person name="Meyerdierks A."/>
            <person name="Storesund J.E."/>
            <person name="Kallscheuer N."/>
            <person name="Luecker S."/>
            <person name="Lage O.M."/>
            <person name="Pohl T."/>
            <person name="Merkel B.J."/>
            <person name="Hornburger P."/>
            <person name="Mueller R.-W."/>
            <person name="Bruemmer F."/>
            <person name="Labrenz M."/>
            <person name="Spormann A.M."/>
            <person name="Op Den Camp H."/>
            <person name="Overmann J."/>
            <person name="Amann R."/>
            <person name="Jetten M.S.M."/>
            <person name="Mascher T."/>
            <person name="Medema M.H."/>
            <person name="Devos D.P."/>
            <person name="Kaster A.-K."/>
            <person name="Ovreas L."/>
            <person name="Rohde M."/>
            <person name="Galperin M.Y."/>
            <person name="Jogler C."/>
        </authorList>
    </citation>
    <scope>NUCLEOTIDE SEQUENCE [LARGE SCALE GENOMIC DNA]</scope>
    <source>
        <strain evidence="2 3">Pla144</strain>
    </source>
</reference>
<keyword evidence="1" id="KW-1133">Transmembrane helix</keyword>